<dbReference type="AlphaFoldDB" id="A0A9P2YJ77"/>
<sequence>MMRTNLLFFSALFWLKVGIIAQGTLLLKADLSFAQNVYPGRRLPPPPAVRQPTKRSDSPSAVNCSQCSPLNLPPVNSSSVHPPVAAPVSSNQPLREYVFQAPATVRPADATVVNNNNNNNNRQTVNPPAPRPQNRANKPPSPPPQQRVIAANQLFRVEVRSNSTEALAKIQEIEPLAFIRAGENVIQVGLFQQQYQAKERVQELTKQGFSAQIITLNN</sequence>
<evidence type="ECO:0000256" key="1">
    <source>
        <dbReference type="SAM" id="MobiDB-lite"/>
    </source>
</evidence>
<dbReference type="EMBL" id="BEYQ01000007">
    <property type="protein sequence ID" value="GBD53165.1"/>
    <property type="molecule type" value="Genomic_DNA"/>
</dbReference>
<evidence type="ECO:0008006" key="4">
    <source>
        <dbReference type="Google" id="ProtNLM"/>
    </source>
</evidence>
<comment type="caution">
    <text evidence="2">The sequence shown here is derived from an EMBL/GenBank/DDBJ whole genome shotgun (WGS) entry which is preliminary data.</text>
</comment>
<evidence type="ECO:0000313" key="2">
    <source>
        <dbReference type="EMBL" id="GBD53165.1"/>
    </source>
</evidence>
<organism evidence="2 3">
    <name type="scientific">Microcystis aeruginosa NIES-298</name>
    <dbReference type="NCBI Taxonomy" id="449468"/>
    <lineage>
        <taxon>Bacteria</taxon>
        <taxon>Bacillati</taxon>
        <taxon>Cyanobacteriota</taxon>
        <taxon>Cyanophyceae</taxon>
        <taxon>Oscillatoriophycideae</taxon>
        <taxon>Chroococcales</taxon>
        <taxon>Microcystaceae</taxon>
        <taxon>Microcystis</taxon>
    </lineage>
</organism>
<proteinExistence type="predicted"/>
<feature type="region of interest" description="Disordered" evidence="1">
    <location>
        <begin position="110"/>
        <end position="145"/>
    </location>
</feature>
<accession>A0A9P2YJ77</accession>
<dbReference type="RefSeq" id="WP_103112289.1">
    <property type="nucleotide sequence ID" value="NZ_BEIU01000003.1"/>
</dbReference>
<name>A0A9P2YJ77_MICAE</name>
<evidence type="ECO:0000313" key="3">
    <source>
        <dbReference type="Proteomes" id="UP000236321"/>
    </source>
</evidence>
<protein>
    <recommendedName>
        <fullName evidence="4">SPOR domain-containing protein</fullName>
    </recommendedName>
</protein>
<gene>
    <name evidence="2" type="ORF">BGM30_22580</name>
</gene>
<reference evidence="3" key="1">
    <citation type="submission" date="2017-12" db="EMBL/GenBank/DDBJ databases">
        <title>Improved Draft Genome Sequence of Microcystis aeruginosa NIES-298, a Microcystin-Producing Cyanobacterium from Lake Kasumigaura, Japan.</title>
        <authorList>
            <person name="Yamaguchi H."/>
            <person name="Suzuki S."/>
            <person name="Kawachi M."/>
        </authorList>
    </citation>
    <scope>NUCLEOTIDE SEQUENCE [LARGE SCALE GENOMIC DNA]</scope>
    <source>
        <strain evidence="3">NIES-298</strain>
    </source>
</reference>
<feature type="region of interest" description="Disordered" evidence="1">
    <location>
        <begin position="39"/>
        <end position="65"/>
    </location>
</feature>
<dbReference type="Proteomes" id="UP000236321">
    <property type="component" value="Unassembled WGS sequence"/>
</dbReference>